<dbReference type="InterPro" id="IPR025921">
    <property type="entry name" value="HmuY"/>
</dbReference>
<protein>
    <recommendedName>
        <fullName evidence="4">Heme-binding protein HmuY</fullName>
    </recommendedName>
</protein>
<evidence type="ECO:0000313" key="3">
    <source>
        <dbReference type="Proteomes" id="UP000191094"/>
    </source>
</evidence>
<evidence type="ECO:0000256" key="1">
    <source>
        <dbReference type="SAM" id="MobiDB-lite"/>
    </source>
</evidence>
<gene>
    <name evidence="2" type="ORF">B0682_02865</name>
</gene>
<name>A0A1T0CHY9_9GAMM</name>
<keyword evidence="3" id="KW-1185">Reference proteome</keyword>
<comment type="caution">
    <text evidence="2">The sequence shown here is derived from an EMBL/GenBank/DDBJ whole genome shotgun (WGS) entry which is preliminary data.</text>
</comment>
<evidence type="ECO:0008006" key="4">
    <source>
        <dbReference type="Google" id="ProtNLM"/>
    </source>
</evidence>
<dbReference type="AlphaFoldDB" id="A0A1T0CHY9"/>
<reference evidence="2 3" key="1">
    <citation type="submission" date="2017-02" db="EMBL/GenBank/DDBJ databases">
        <title>Draft genome sequence of Moraxella lincolnii CCUG 9405T type strain.</title>
        <authorList>
            <person name="Salva-Serra F."/>
            <person name="Engstrom-Jakobsson H."/>
            <person name="Thorell K."/>
            <person name="Jaen-Luchoro D."/>
            <person name="Gonzales-Siles L."/>
            <person name="Karlsson R."/>
            <person name="Yazdan S."/>
            <person name="Boulund F."/>
            <person name="Johnning A."/>
            <person name="Engstrand L."/>
            <person name="Kristiansson E."/>
            <person name="Moore E."/>
        </authorList>
    </citation>
    <scope>NUCLEOTIDE SEQUENCE [LARGE SCALE GENOMIC DNA]</scope>
    <source>
        <strain evidence="2 3">CCUG 9405</strain>
    </source>
</reference>
<dbReference type="OrthoDB" id="335087at2"/>
<evidence type="ECO:0000313" key="2">
    <source>
        <dbReference type="EMBL" id="OOS21968.1"/>
    </source>
</evidence>
<sequence>MVFTQTLLVSSLLAGCGNDSNNHVSSQHNPPSAKPSQGFSQTAQWHVNTQKAGESCYDFDSKAEVACSSDVWDVKLEHKNRAYKLWTNGGTSGNGHGGALGLRDWQTLKTYQYASYDPKTNQDISRFYQQDKPAGLFADKPWYVYNLKAKHQLYPNNRVYLITLDSSNRTTTSSVQAPVYALQIIGYYDEKGTSGYPTIRYIDVANPNNVNTKTIDASATDKWAYFNLKTNQITSENQEWHIAFNRMNVKLNGGDSGQGKVGAYLAKTPTGYYDEKNQPITNKFASDNSKEALKELTDIQAYDVKDNQVKWVQDTLSSVLNPTHKGNFPVLDFGWYTYDGRTHKLSAKPESVAEGALIRSAEGNSYARMRLKEIGYADGSPLPTNFVYHFDIQPK</sequence>
<proteinExistence type="predicted"/>
<dbReference type="EMBL" id="MUYT01000004">
    <property type="protein sequence ID" value="OOS21968.1"/>
    <property type="molecule type" value="Genomic_DNA"/>
</dbReference>
<organism evidence="2 3">
    <name type="scientific">Lwoffella lincolnii</name>
    <dbReference type="NCBI Taxonomy" id="90241"/>
    <lineage>
        <taxon>Bacteria</taxon>
        <taxon>Pseudomonadati</taxon>
        <taxon>Pseudomonadota</taxon>
        <taxon>Gammaproteobacteria</taxon>
        <taxon>Moraxellales</taxon>
        <taxon>Moraxellaceae</taxon>
        <taxon>Lwoffella</taxon>
    </lineage>
</organism>
<dbReference type="Proteomes" id="UP000191094">
    <property type="component" value="Unassembled WGS sequence"/>
</dbReference>
<feature type="region of interest" description="Disordered" evidence="1">
    <location>
        <begin position="20"/>
        <end position="42"/>
    </location>
</feature>
<dbReference type="Pfam" id="PF14064">
    <property type="entry name" value="HmuY"/>
    <property type="match status" value="1"/>
</dbReference>
<dbReference type="CDD" id="cd12105">
    <property type="entry name" value="HmuY"/>
    <property type="match status" value="2"/>
</dbReference>
<dbReference type="STRING" id="90241.B0682_02865"/>
<accession>A0A1T0CHY9</accession>